<dbReference type="RefSeq" id="WP_091403643.1">
    <property type="nucleotide sequence ID" value="NZ_FMYV01000004.1"/>
</dbReference>
<accession>A0A1G6M3T3</accession>
<evidence type="ECO:0000256" key="2">
    <source>
        <dbReference type="ARBA" id="ARBA00022695"/>
    </source>
</evidence>
<organism evidence="5 6">
    <name type="scientific">Geotoga petraea</name>
    <dbReference type="NCBI Taxonomy" id="28234"/>
    <lineage>
        <taxon>Bacteria</taxon>
        <taxon>Thermotogati</taxon>
        <taxon>Thermotogota</taxon>
        <taxon>Thermotogae</taxon>
        <taxon>Petrotogales</taxon>
        <taxon>Petrotogaceae</taxon>
        <taxon>Geotoga</taxon>
    </lineage>
</organism>
<evidence type="ECO:0000313" key="6">
    <source>
        <dbReference type="Proteomes" id="UP000199322"/>
    </source>
</evidence>
<evidence type="ECO:0000256" key="4">
    <source>
        <dbReference type="ARBA" id="ARBA00022932"/>
    </source>
</evidence>
<evidence type="ECO:0000313" key="5">
    <source>
        <dbReference type="EMBL" id="SDC49645.1"/>
    </source>
</evidence>
<keyword evidence="4" id="KW-0239">DNA-directed DNA polymerase</keyword>
<dbReference type="NCBIfam" id="TIGR01128">
    <property type="entry name" value="holA"/>
    <property type="match status" value="1"/>
</dbReference>
<dbReference type="PANTHER" id="PTHR34388:SF1">
    <property type="entry name" value="DNA POLYMERASE III SUBUNIT DELTA"/>
    <property type="match status" value="1"/>
</dbReference>
<sequence>MGRVLIVGNSEIKKRMEIESRIKNEYELHTITPENYSENSFLQIFQMGSMFSNQKMVVIKNFSKFKDKDREIIAENIMNKNSPVEELIITTEDEKELKSLKKKFDKNITAKLPAPWEKDNWRKFVREVLNKFNKKMENESIDYLLEILGQNDLFIYEEIQKLSIYTDEEFITSKDIQEITTHFSIPEFEDIGYTICLQKEGKAVEMMNELMEDPQFIAVKFIGFLSSYFYDLYKTMYVITGTKKYTWPNVERISKEIKVSKQRVRSFCGVTFSNDEITKVNIARLLTRKNVAKIIFNIEKLEREFKSVENQKVPFIKFIKNSMFHKKNNP</sequence>
<dbReference type="Gene3D" id="1.10.8.60">
    <property type="match status" value="1"/>
</dbReference>
<dbReference type="AlphaFoldDB" id="A0A1G6M3T3"/>
<dbReference type="Gene3D" id="3.40.50.300">
    <property type="entry name" value="P-loop containing nucleotide triphosphate hydrolases"/>
    <property type="match status" value="1"/>
</dbReference>
<keyword evidence="2" id="KW-0548">Nucleotidyltransferase</keyword>
<dbReference type="EMBL" id="FMYV01000004">
    <property type="protein sequence ID" value="SDC49645.1"/>
    <property type="molecule type" value="Genomic_DNA"/>
</dbReference>
<keyword evidence="1" id="KW-0808">Transferase</keyword>
<gene>
    <name evidence="5" type="ORF">SAMN04488588_1216</name>
</gene>
<dbReference type="GO" id="GO:0009360">
    <property type="term" value="C:DNA polymerase III complex"/>
    <property type="evidence" value="ECO:0007669"/>
    <property type="project" value="TreeGrafter"/>
</dbReference>
<dbReference type="PANTHER" id="PTHR34388">
    <property type="entry name" value="DNA POLYMERASE III SUBUNIT DELTA"/>
    <property type="match status" value="1"/>
</dbReference>
<dbReference type="STRING" id="28234.SAMN04488588_1216"/>
<dbReference type="GO" id="GO:0006261">
    <property type="term" value="P:DNA-templated DNA replication"/>
    <property type="evidence" value="ECO:0007669"/>
    <property type="project" value="TreeGrafter"/>
</dbReference>
<proteinExistence type="predicted"/>
<keyword evidence="6" id="KW-1185">Reference proteome</keyword>
<evidence type="ECO:0000256" key="1">
    <source>
        <dbReference type="ARBA" id="ARBA00022679"/>
    </source>
</evidence>
<dbReference type="InterPro" id="IPR027417">
    <property type="entry name" value="P-loop_NTPase"/>
</dbReference>
<keyword evidence="3" id="KW-0235">DNA replication</keyword>
<dbReference type="GO" id="GO:0003887">
    <property type="term" value="F:DNA-directed DNA polymerase activity"/>
    <property type="evidence" value="ECO:0007669"/>
    <property type="project" value="UniProtKB-KW"/>
</dbReference>
<protein>
    <submittedName>
        <fullName evidence="5">DNA polymerase III, delta subunit</fullName>
    </submittedName>
</protein>
<dbReference type="SUPFAM" id="SSF52540">
    <property type="entry name" value="P-loop containing nucleoside triphosphate hydrolases"/>
    <property type="match status" value="1"/>
</dbReference>
<name>A0A1G6M3T3_9BACT</name>
<dbReference type="InterPro" id="IPR005790">
    <property type="entry name" value="DNA_polIII_delta"/>
</dbReference>
<reference evidence="5 6" key="1">
    <citation type="submission" date="2016-10" db="EMBL/GenBank/DDBJ databases">
        <authorList>
            <person name="de Groot N.N."/>
        </authorList>
    </citation>
    <scope>NUCLEOTIDE SEQUENCE [LARGE SCALE GENOMIC DNA]</scope>
    <source>
        <strain evidence="5 6">WG14</strain>
    </source>
</reference>
<evidence type="ECO:0000256" key="3">
    <source>
        <dbReference type="ARBA" id="ARBA00022705"/>
    </source>
</evidence>
<dbReference type="Proteomes" id="UP000199322">
    <property type="component" value="Unassembled WGS sequence"/>
</dbReference>
<dbReference type="GO" id="GO:0003677">
    <property type="term" value="F:DNA binding"/>
    <property type="evidence" value="ECO:0007669"/>
    <property type="project" value="InterPro"/>
</dbReference>